<name>A0A370GVL7_9BACI</name>
<comment type="caution">
    <text evidence="2">The sequence shown here is derived from an EMBL/GenBank/DDBJ whole genome shotgun (WGS) entry which is preliminary data.</text>
</comment>
<dbReference type="PANTHER" id="PTHR41786:SF1">
    <property type="entry name" value="6-HYDROXYMETHYLPTERIN DIPHOSPHOKINASE MPTE-LIKE DOMAIN-CONTAINING PROTEIN"/>
    <property type="match status" value="1"/>
</dbReference>
<reference evidence="2 3" key="1">
    <citation type="submission" date="2018-07" db="EMBL/GenBank/DDBJ databases">
        <title>Genomic Encyclopedia of Type Strains, Phase IV (KMG-IV): sequencing the most valuable type-strain genomes for metagenomic binning, comparative biology and taxonomic classification.</title>
        <authorList>
            <person name="Goeker M."/>
        </authorList>
    </citation>
    <scope>NUCLEOTIDE SEQUENCE [LARGE SCALE GENOMIC DNA]</scope>
    <source>
        <strain evidence="2 3">DSM 25281</strain>
    </source>
</reference>
<dbReference type="PANTHER" id="PTHR41786">
    <property type="entry name" value="MOTILITY ACCESSORY FACTOR MAF"/>
    <property type="match status" value="1"/>
</dbReference>
<protein>
    <recommendedName>
        <fullName evidence="1">6-hydroxymethylpterin diphosphokinase MptE-like domain-containing protein</fullName>
    </recommendedName>
</protein>
<dbReference type="Pfam" id="PF01973">
    <property type="entry name" value="MptE-like"/>
    <property type="match status" value="1"/>
</dbReference>
<dbReference type="Proteomes" id="UP000255326">
    <property type="component" value="Unassembled WGS sequence"/>
</dbReference>
<feature type="domain" description="6-hydroxymethylpterin diphosphokinase MptE-like" evidence="1">
    <location>
        <begin position="204"/>
        <end position="380"/>
    </location>
</feature>
<keyword evidence="3" id="KW-1185">Reference proteome</keyword>
<dbReference type="AlphaFoldDB" id="A0A370GVL7"/>
<organism evidence="2 3">
    <name type="scientific">Falsibacillus pallidus</name>
    <dbReference type="NCBI Taxonomy" id="493781"/>
    <lineage>
        <taxon>Bacteria</taxon>
        <taxon>Bacillati</taxon>
        <taxon>Bacillota</taxon>
        <taxon>Bacilli</taxon>
        <taxon>Bacillales</taxon>
        <taxon>Bacillaceae</taxon>
        <taxon>Falsibacillus</taxon>
    </lineage>
</organism>
<evidence type="ECO:0000259" key="1">
    <source>
        <dbReference type="Pfam" id="PF01973"/>
    </source>
</evidence>
<sequence>MNGLDNLNYLKANNKEIYEKMKGYKPRNVFEQVKMDGKVIDLKKDADTGACFIHGGPEQIKEEAEKLIAAQKEMIKEDSHVLFYGMGLGYHIEKFIELYPKQPYSIFEPSMEIFHHLLNNRSISFVERARGFFLGEIGKDTQLHADALASQLGGRVAVIPLPSYELLYPEEYADFLGALKASFERKRLNLVTLANNQMNWIRNSIINFPATFTTPNILKKKNHFHDRPAIIVAAGPSLQEELENLKYIKENRLAYIFAVGSANKPLIQAGIYPDAVCSFEPQSVNQHVFKEIVEKEIKEIPMIFGSSICHQTLSKYPGQKLHLLINTRDPISRLYARNTDGTLPETVNDAYSIAIVAYQMLMKLGCSPIILVGQNLAFRKGQYYAKGISYDWRDADLSEEELKKQYIPVEDVDGEWIETDASLNEMRILLENYIEMNQKETINSTKGGAKIKGTSFVELIDVIHSRLKNPCTADKWKTEEDEGYSKEFFVEASTKLEKEKTKFFSQERELLKGIEKAKKLVENRKSAGSINHSVQKLNSLYKEWTQNYFYKEIASALNPLGYEVFAEKMKKAREVTLFHRQRSEMIAAMEQYIKKCYDDAKAIDEILTAAHEKVRSQLKN</sequence>
<dbReference type="InterPro" id="IPR002826">
    <property type="entry name" value="MptE-like"/>
</dbReference>
<proteinExistence type="predicted"/>
<evidence type="ECO:0000313" key="3">
    <source>
        <dbReference type="Proteomes" id="UP000255326"/>
    </source>
</evidence>
<dbReference type="EMBL" id="QQAY01000001">
    <property type="protein sequence ID" value="RDI47718.1"/>
    <property type="molecule type" value="Genomic_DNA"/>
</dbReference>
<dbReference type="RefSeq" id="WP_114743925.1">
    <property type="nucleotide sequence ID" value="NZ_QQAY01000001.1"/>
</dbReference>
<accession>A0A370GVL7</accession>
<gene>
    <name evidence="2" type="ORF">DFR59_101380</name>
</gene>
<evidence type="ECO:0000313" key="2">
    <source>
        <dbReference type="EMBL" id="RDI47718.1"/>
    </source>
</evidence>
<dbReference type="OrthoDB" id="5291305at2"/>